<evidence type="ECO:0000256" key="7">
    <source>
        <dbReference type="ARBA" id="ARBA00048258"/>
    </source>
</evidence>
<evidence type="ECO:0000256" key="5">
    <source>
        <dbReference type="ARBA" id="ARBA00022741"/>
    </source>
</evidence>
<comment type="similarity">
    <text evidence="2">Belongs to the pantothenate synthetase family.</text>
</comment>
<evidence type="ECO:0000256" key="8">
    <source>
        <dbReference type="NCBIfam" id="TIGR00018"/>
    </source>
</evidence>
<proteinExistence type="inferred from homology"/>
<dbReference type="GO" id="GO:0005524">
    <property type="term" value="F:ATP binding"/>
    <property type="evidence" value="ECO:0007669"/>
    <property type="project" value="UniProtKB-KW"/>
</dbReference>
<keyword evidence="5" id="KW-0547">Nucleotide-binding</keyword>
<keyword evidence="6" id="KW-0067">ATP-binding</keyword>
<dbReference type="PANTHER" id="PTHR21299:SF1">
    <property type="entry name" value="PANTOATE--BETA-ALANINE LIGASE"/>
    <property type="match status" value="1"/>
</dbReference>
<dbReference type="Proteomes" id="UP000807850">
    <property type="component" value="Unassembled WGS sequence"/>
</dbReference>
<dbReference type="InterPro" id="IPR003721">
    <property type="entry name" value="Pantoate_ligase"/>
</dbReference>
<name>A0A9D6L8D7_UNCEI</name>
<evidence type="ECO:0000256" key="6">
    <source>
        <dbReference type="ARBA" id="ARBA00022840"/>
    </source>
</evidence>
<organism evidence="9 10">
    <name type="scientific">Eiseniibacteriota bacterium</name>
    <dbReference type="NCBI Taxonomy" id="2212470"/>
    <lineage>
        <taxon>Bacteria</taxon>
        <taxon>Candidatus Eiseniibacteriota</taxon>
    </lineage>
</organism>
<dbReference type="Pfam" id="PF02569">
    <property type="entry name" value="Pantoate_ligase"/>
    <property type="match status" value="1"/>
</dbReference>
<accession>A0A9D6L8D7</accession>
<reference evidence="9" key="1">
    <citation type="submission" date="2020-07" db="EMBL/GenBank/DDBJ databases">
        <title>Huge and variable diversity of episymbiotic CPR bacteria and DPANN archaea in groundwater ecosystems.</title>
        <authorList>
            <person name="He C.Y."/>
            <person name="Keren R."/>
            <person name="Whittaker M."/>
            <person name="Farag I.F."/>
            <person name="Doudna J."/>
            <person name="Cate J.H.D."/>
            <person name="Banfield J.F."/>
        </authorList>
    </citation>
    <scope>NUCLEOTIDE SEQUENCE</scope>
    <source>
        <strain evidence="9">NC_groundwater_928_Pr1_S-0.2um_72_17</strain>
    </source>
</reference>
<protein>
    <recommendedName>
        <fullName evidence="8">Pantoate--beta-alanine ligase</fullName>
        <ecNumber evidence="8">6.3.2.1</ecNumber>
    </recommendedName>
</protein>
<dbReference type="AlphaFoldDB" id="A0A9D6L8D7"/>
<evidence type="ECO:0000313" key="10">
    <source>
        <dbReference type="Proteomes" id="UP000807850"/>
    </source>
</evidence>
<dbReference type="InterPro" id="IPR014729">
    <property type="entry name" value="Rossmann-like_a/b/a_fold"/>
</dbReference>
<evidence type="ECO:0000256" key="1">
    <source>
        <dbReference type="ARBA" id="ARBA00004990"/>
    </source>
</evidence>
<comment type="caution">
    <text evidence="9">The sequence shown here is derived from an EMBL/GenBank/DDBJ whole genome shotgun (WGS) entry which is preliminary data.</text>
</comment>
<feature type="non-terminal residue" evidence="9">
    <location>
        <position position="212"/>
    </location>
</feature>
<dbReference type="GO" id="GO:0015940">
    <property type="term" value="P:pantothenate biosynthetic process"/>
    <property type="evidence" value="ECO:0007669"/>
    <property type="project" value="UniProtKB-UniRule"/>
</dbReference>
<dbReference type="EC" id="6.3.2.1" evidence="8"/>
<evidence type="ECO:0000256" key="3">
    <source>
        <dbReference type="ARBA" id="ARBA00022598"/>
    </source>
</evidence>
<comment type="pathway">
    <text evidence="1">Cofactor biosynthesis; (R)-pantothenate biosynthesis; (R)-pantothenate from (R)-pantoate and beta-alanine: step 1/1.</text>
</comment>
<sequence length="212" mass="22981">MRHAADVRRAVADLKRRGARVAFVPPMGAIHEGHVSLVARARAGGARVVASIFVNPLQFGPREDYRHYPRPVRRDRARLAAAGVDLLWEPPAGDLYPAGHRTRVRVTELGDALEGASRPGHFEGVATVVLQLLLVVMPDELWLGQKDAQQARIIERMVRDLGLTVRVRRGATVRAADGLALSSRNAYLDAAERRDATALARGLAAARAAMAG</sequence>
<keyword evidence="3 9" id="KW-0436">Ligase</keyword>
<dbReference type="GO" id="GO:0005829">
    <property type="term" value="C:cytosol"/>
    <property type="evidence" value="ECO:0007669"/>
    <property type="project" value="TreeGrafter"/>
</dbReference>
<dbReference type="GO" id="GO:0004592">
    <property type="term" value="F:pantoate-beta-alanine ligase activity"/>
    <property type="evidence" value="ECO:0007669"/>
    <property type="project" value="UniProtKB-UniRule"/>
</dbReference>
<gene>
    <name evidence="9" type="primary">panC</name>
    <name evidence="9" type="ORF">HY076_09435</name>
</gene>
<dbReference type="SUPFAM" id="SSF52374">
    <property type="entry name" value="Nucleotidylyl transferase"/>
    <property type="match status" value="1"/>
</dbReference>
<evidence type="ECO:0000313" key="9">
    <source>
        <dbReference type="EMBL" id="MBI3540481.1"/>
    </source>
</evidence>
<dbReference type="PANTHER" id="PTHR21299">
    <property type="entry name" value="CYTIDYLATE KINASE/PANTOATE-BETA-ALANINE LIGASE"/>
    <property type="match status" value="1"/>
</dbReference>
<dbReference type="InterPro" id="IPR042176">
    <property type="entry name" value="Pantoate_ligase_C"/>
</dbReference>
<evidence type="ECO:0000256" key="2">
    <source>
        <dbReference type="ARBA" id="ARBA00009256"/>
    </source>
</evidence>
<keyword evidence="4" id="KW-0566">Pantothenate biosynthesis</keyword>
<dbReference type="EMBL" id="JACQAY010000314">
    <property type="protein sequence ID" value="MBI3540481.1"/>
    <property type="molecule type" value="Genomic_DNA"/>
</dbReference>
<comment type="catalytic activity">
    <reaction evidence="7">
        <text>(R)-pantoate + beta-alanine + ATP = (R)-pantothenate + AMP + diphosphate + H(+)</text>
        <dbReference type="Rhea" id="RHEA:10912"/>
        <dbReference type="ChEBI" id="CHEBI:15378"/>
        <dbReference type="ChEBI" id="CHEBI:15980"/>
        <dbReference type="ChEBI" id="CHEBI:29032"/>
        <dbReference type="ChEBI" id="CHEBI:30616"/>
        <dbReference type="ChEBI" id="CHEBI:33019"/>
        <dbReference type="ChEBI" id="CHEBI:57966"/>
        <dbReference type="ChEBI" id="CHEBI:456215"/>
        <dbReference type="EC" id="6.3.2.1"/>
    </reaction>
</comment>
<dbReference type="Gene3D" id="3.40.50.620">
    <property type="entry name" value="HUPs"/>
    <property type="match status" value="1"/>
</dbReference>
<evidence type="ECO:0000256" key="4">
    <source>
        <dbReference type="ARBA" id="ARBA00022655"/>
    </source>
</evidence>
<dbReference type="NCBIfam" id="TIGR00018">
    <property type="entry name" value="panC"/>
    <property type="match status" value="1"/>
</dbReference>
<dbReference type="Gene3D" id="3.30.1300.10">
    <property type="entry name" value="Pantoate-beta-alanine ligase, C-terminal domain"/>
    <property type="match status" value="1"/>
</dbReference>